<comment type="similarity">
    <text evidence="3 9">Belongs to the TrpC family.</text>
</comment>
<keyword evidence="5 9" id="KW-0210">Decarboxylase</keyword>
<evidence type="ECO:0000256" key="1">
    <source>
        <dbReference type="ARBA" id="ARBA00001633"/>
    </source>
</evidence>
<evidence type="ECO:0000259" key="11">
    <source>
        <dbReference type="Pfam" id="PF00218"/>
    </source>
</evidence>
<evidence type="ECO:0000256" key="4">
    <source>
        <dbReference type="ARBA" id="ARBA00022605"/>
    </source>
</evidence>
<feature type="domain" description="Indole-3-glycerol phosphate synthase" evidence="11">
    <location>
        <begin position="5"/>
        <end position="251"/>
    </location>
</feature>
<dbReference type="GO" id="GO:0000162">
    <property type="term" value="P:L-tryptophan biosynthetic process"/>
    <property type="evidence" value="ECO:0007669"/>
    <property type="project" value="UniProtKB-UniRule"/>
</dbReference>
<dbReference type="EMBL" id="JACXSI010000035">
    <property type="protein sequence ID" value="MBD3109501.1"/>
    <property type="molecule type" value="Genomic_DNA"/>
</dbReference>
<evidence type="ECO:0000256" key="7">
    <source>
        <dbReference type="ARBA" id="ARBA00023141"/>
    </source>
</evidence>
<keyword evidence="8 9" id="KW-0456">Lyase</keyword>
<dbReference type="GO" id="GO:0004425">
    <property type="term" value="F:indole-3-glycerol-phosphate synthase activity"/>
    <property type="evidence" value="ECO:0007669"/>
    <property type="project" value="UniProtKB-UniRule"/>
</dbReference>
<evidence type="ECO:0000256" key="9">
    <source>
        <dbReference type="HAMAP-Rule" id="MF_00134"/>
    </source>
</evidence>
<dbReference type="EC" id="4.1.1.48" evidence="9"/>
<feature type="coiled-coil region" evidence="10">
    <location>
        <begin position="2"/>
        <end position="29"/>
    </location>
</feature>
<dbReference type="NCBIfam" id="NF001371">
    <property type="entry name" value="PRK00278.1-3"/>
    <property type="match status" value="1"/>
</dbReference>
<dbReference type="Pfam" id="PF00218">
    <property type="entry name" value="IGPS"/>
    <property type="match status" value="1"/>
</dbReference>
<dbReference type="InterPro" id="IPR013798">
    <property type="entry name" value="Indole-3-glycerol_P_synth_dom"/>
</dbReference>
<comment type="caution">
    <text evidence="12">The sequence shown here is derived from an EMBL/GenBank/DDBJ whole genome shotgun (WGS) entry which is preliminary data.</text>
</comment>
<dbReference type="AlphaFoldDB" id="A0A927CXP1"/>
<sequence length="257" mass="28164">MSSILEKILTEKQNEVQALKRENISAVKRRPLSLINAIKQKAPVGIIAEIKRQSPSKGMLQEHVDPVKQAKQYEQAGAAAISVLTDYPFFKGRFEDLSAVREAVQIPILCKDFIIDEVQIKKAKSVGADVILLIVAALEQGQLKRLYDFASGEGMDVLVEVHDETELERALSIGANIIGINNRNLSTFVVDLQTTVRLAQHPKLADIVLISESGIVSGEDVRIVQKAGANGILVGETLMKSEDIAKTMNELSLKELV</sequence>
<keyword evidence="10" id="KW-0175">Coiled coil</keyword>
<dbReference type="HAMAP" id="MF_00134_A">
    <property type="entry name" value="IGPS_A"/>
    <property type="match status" value="1"/>
</dbReference>
<dbReference type="InterPro" id="IPR013785">
    <property type="entry name" value="Aldolase_TIM"/>
</dbReference>
<dbReference type="Gene3D" id="3.20.20.70">
    <property type="entry name" value="Aldolase class I"/>
    <property type="match status" value="1"/>
</dbReference>
<keyword evidence="4 9" id="KW-0028">Amino-acid biosynthesis</keyword>
<evidence type="ECO:0000256" key="3">
    <source>
        <dbReference type="ARBA" id="ARBA00008737"/>
    </source>
</evidence>
<evidence type="ECO:0000313" key="12">
    <source>
        <dbReference type="EMBL" id="MBD3109501.1"/>
    </source>
</evidence>
<evidence type="ECO:0000256" key="8">
    <source>
        <dbReference type="ARBA" id="ARBA00023239"/>
    </source>
</evidence>
<dbReference type="HAMAP" id="MF_00134_B">
    <property type="entry name" value="IGPS_B"/>
    <property type="match status" value="1"/>
</dbReference>
<proteinExistence type="inferred from homology"/>
<dbReference type="PANTHER" id="PTHR22854:SF2">
    <property type="entry name" value="INDOLE-3-GLYCEROL-PHOSPHATE SYNTHASE"/>
    <property type="match status" value="1"/>
</dbReference>
<dbReference type="RefSeq" id="WP_190999038.1">
    <property type="nucleotide sequence ID" value="NZ_JACXSI010000035.1"/>
</dbReference>
<dbReference type="PANTHER" id="PTHR22854">
    <property type="entry name" value="TRYPTOPHAN BIOSYNTHESIS PROTEIN"/>
    <property type="match status" value="1"/>
</dbReference>
<dbReference type="GO" id="GO:0004640">
    <property type="term" value="F:phosphoribosylanthranilate isomerase activity"/>
    <property type="evidence" value="ECO:0007669"/>
    <property type="project" value="TreeGrafter"/>
</dbReference>
<organism evidence="12 13">
    <name type="scientific">Peribacillus faecalis</name>
    <dbReference type="NCBI Taxonomy" id="2772559"/>
    <lineage>
        <taxon>Bacteria</taxon>
        <taxon>Bacillati</taxon>
        <taxon>Bacillota</taxon>
        <taxon>Bacilli</taxon>
        <taxon>Bacillales</taxon>
        <taxon>Bacillaceae</taxon>
        <taxon>Peribacillus</taxon>
    </lineage>
</organism>
<dbReference type="InterPro" id="IPR045186">
    <property type="entry name" value="Indole-3-glycerol_P_synth"/>
</dbReference>
<keyword evidence="13" id="KW-1185">Reference proteome</keyword>
<reference evidence="12" key="1">
    <citation type="submission" date="2020-09" db="EMBL/GenBank/DDBJ databases">
        <title>Bacillus faecalis sp. nov., a moderately halophilic bacterium isolated from cow faeces.</title>
        <authorList>
            <person name="Jiang L."/>
            <person name="Lee J."/>
        </authorList>
    </citation>
    <scope>NUCLEOTIDE SEQUENCE</scope>
    <source>
        <strain evidence="12">AGMB 02131</strain>
    </source>
</reference>
<dbReference type="FunFam" id="3.20.20.70:FF:000024">
    <property type="entry name" value="Indole-3-glycerol phosphate synthase"/>
    <property type="match status" value="1"/>
</dbReference>
<name>A0A927CXP1_9BACI</name>
<keyword evidence="7 9" id="KW-0057">Aromatic amino acid biosynthesis</keyword>
<evidence type="ECO:0000256" key="5">
    <source>
        <dbReference type="ARBA" id="ARBA00022793"/>
    </source>
</evidence>
<accession>A0A927CXP1</accession>
<comment type="catalytic activity">
    <reaction evidence="1 9">
        <text>1-(2-carboxyphenylamino)-1-deoxy-D-ribulose 5-phosphate + H(+) = (1S,2R)-1-C-(indol-3-yl)glycerol 3-phosphate + CO2 + H2O</text>
        <dbReference type="Rhea" id="RHEA:23476"/>
        <dbReference type="ChEBI" id="CHEBI:15377"/>
        <dbReference type="ChEBI" id="CHEBI:15378"/>
        <dbReference type="ChEBI" id="CHEBI:16526"/>
        <dbReference type="ChEBI" id="CHEBI:58613"/>
        <dbReference type="ChEBI" id="CHEBI:58866"/>
        <dbReference type="EC" id="4.1.1.48"/>
    </reaction>
</comment>
<evidence type="ECO:0000256" key="2">
    <source>
        <dbReference type="ARBA" id="ARBA00004696"/>
    </source>
</evidence>
<protein>
    <recommendedName>
        <fullName evidence="9">Indole-3-glycerol phosphate synthase</fullName>
        <shortName evidence="9">IGPS</shortName>
        <ecNumber evidence="9">4.1.1.48</ecNumber>
    </recommendedName>
</protein>
<dbReference type="InterPro" id="IPR011060">
    <property type="entry name" value="RibuloseP-bd_barrel"/>
</dbReference>
<evidence type="ECO:0000256" key="6">
    <source>
        <dbReference type="ARBA" id="ARBA00022822"/>
    </source>
</evidence>
<gene>
    <name evidence="9 12" type="primary">trpC</name>
    <name evidence="12" type="ORF">IEO70_14220</name>
</gene>
<dbReference type="Proteomes" id="UP000602076">
    <property type="component" value="Unassembled WGS sequence"/>
</dbReference>
<evidence type="ECO:0000256" key="10">
    <source>
        <dbReference type="SAM" id="Coils"/>
    </source>
</evidence>
<evidence type="ECO:0000313" key="13">
    <source>
        <dbReference type="Proteomes" id="UP000602076"/>
    </source>
</evidence>
<dbReference type="NCBIfam" id="NF001377">
    <property type="entry name" value="PRK00278.2-4"/>
    <property type="match status" value="1"/>
</dbReference>
<keyword evidence="6 9" id="KW-0822">Tryptophan biosynthesis</keyword>
<dbReference type="CDD" id="cd00331">
    <property type="entry name" value="IGPS"/>
    <property type="match status" value="1"/>
</dbReference>
<comment type="pathway">
    <text evidence="2 9">Amino-acid biosynthesis; L-tryptophan biosynthesis; L-tryptophan from chorismate: step 4/5.</text>
</comment>
<dbReference type="SUPFAM" id="SSF51366">
    <property type="entry name" value="Ribulose-phoshate binding barrel"/>
    <property type="match status" value="1"/>
</dbReference>